<feature type="transmembrane region" description="Helical" evidence="1">
    <location>
        <begin position="138"/>
        <end position="159"/>
    </location>
</feature>
<feature type="transmembrane region" description="Helical" evidence="1">
    <location>
        <begin position="347"/>
        <end position="366"/>
    </location>
</feature>
<dbReference type="AlphaFoldDB" id="A0A1H4X9P5"/>
<dbReference type="EMBL" id="FNRT01000002">
    <property type="protein sequence ID" value="SED02303.1"/>
    <property type="molecule type" value="Genomic_DNA"/>
</dbReference>
<keyword evidence="1" id="KW-1133">Transmembrane helix</keyword>
<protein>
    <recommendedName>
        <fullName evidence="4">Dolichyl-phosphate-mannose-protein mannosyltransferase</fullName>
    </recommendedName>
</protein>
<evidence type="ECO:0008006" key="4">
    <source>
        <dbReference type="Google" id="ProtNLM"/>
    </source>
</evidence>
<feature type="transmembrane region" description="Helical" evidence="1">
    <location>
        <begin position="103"/>
        <end position="126"/>
    </location>
</feature>
<feature type="transmembrane region" description="Helical" evidence="1">
    <location>
        <begin position="198"/>
        <end position="231"/>
    </location>
</feature>
<organism evidence="2 3">
    <name type="scientific">Nocardioides exalbidus</name>
    <dbReference type="NCBI Taxonomy" id="402596"/>
    <lineage>
        <taxon>Bacteria</taxon>
        <taxon>Bacillati</taxon>
        <taxon>Actinomycetota</taxon>
        <taxon>Actinomycetes</taxon>
        <taxon>Propionibacteriales</taxon>
        <taxon>Nocardioidaceae</taxon>
        <taxon>Nocardioides</taxon>
    </lineage>
</organism>
<sequence length="671" mass="72528">MHLLQPRRIATATGVGAGAWALVSVLLDFSGNLTRTAHSLGYASNFFDIQARSLLDGKLSVPRGSLGIEGFVERGQEYMYFGPFPALLRIPVMLTTDEFDGRLTLVSMALAFAVYALMATKLIWLVRDVVREGVRVTRIEAAAMSVLIAATLGGTSLTFNASLPWVYHEVYAWSVALITGSLYWLVRLLQQQSIRSTSWFVAFTVCTVLTRATGGWAMCLGAAMAGLWLYLGRSGADRRREGLMLVGFAAAALSIGALVNWMKFRHPFLFPLEDQVWTRFSPQRREALAVNGGSITGPQFFLTSLVNYFRPDGIRFVEYFPWITLPADPARAYGGAFIDQSYRTGSITAFMPLHFLATCVATVTLVRPQPREVRKLRIPFAASILVTAGVMAYGYLAYRYTCEFVPALVLGAAIGVPTTVGWLDRRSKVLRRGVLAMGVALAAFAIAANMLTGYATAAMTAGGSSLNSYLELQRRLTPAAERPAVIYASNLPDNGATDSLLIVGDCESLYVNSGDFDREWRPVEHRALVIDVSFSPKFSEGTVNLVDVGTDRSIRLETTDDGFARVVIVDKGEPYAGPYVEMAPGQHLDVGVGVKGEFGYGEVSSEPGGFVGYVRAFSLDGDGIAQPETPVPAFTGASMTTDFGIVATGQQGLALPLCRSIARSAGLDTSS</sequence>
<gene>
    <name evidence="2" type="ORF">SAMN04489844_3495</name>
</gene>
<keyword evidence="3" id="KW-1185">Reference proteome</keyword>
<reference evidence="3" key="1">
    <citation type="submission" date="2016-10" db="EMBL/GenBank/DDBJ databases">
        <authorList>
            <person name="Varghese N."/>
            <person name="Submissions S."/>
        </authorList>
    </citation>
    <scope>NUCLEOTIDE SEQUENCE [LARGE SCALE GENOMIC DNA]</scope>
    <source>
        <strain evidence="3">DSM 22017</strain>
    </source>
</reference>
<name>A0A1H4X9P5_9ACTN</name>
<dbReference type="Proteomes" id="UP000198742">
    <property type="component" value="Unassembled WGS sequence"/>
</dbReference>
<keyword evidence="1" id="KW-0472">Membrane</keyword>
<feature type="transmembrane region" description="Helical" evidence="1">
    <location>
        <begin position="404"/>
        <end position="423"/>
    </location>
</feature>
<feature type="transmembrane region" description="Helical" evidence="1">
    <location>
        <begin position="243"/>
        <end position="262"/>
    </location>
</feature>
<keyword evidence="1" id="KW-0812">Transmembrane</keyword>
<evidence type="ECO:0000313" key="3">
    <source>
        <dbReference type="Proteomes" id="UP000198742"/>
    </source>
</evidence>
<feature type="transmembrane region" description="Helical" evidence="1">
    <location>
        <begin position="165"/>
        <end position="186"/>
    </location>
</feature>
<feature type="transmembrane region" description="Helical" evidence="1">
    <location>
        <begin position="435"/>
        <end position="457"/>
    </location>
</feature>
<feature type="transmembrane region" description="Helical" evidence="1">
    <location>
        <begin position="378"/>
        <end position="398"/>
    </location>
</feature>
<accession>A0A1H4X9P5</accession>
<evidence type="ECO:0000256" key="1">
    <source>
        <dbReference type="SAM" id="Phobius"/>
    </source>
</evidence>
<evidence type="ECO:0000313" key="2">
    <source>
        <dbReference type="EMBL" id="SED02303.1"/>
    </source>
</evidence>
<proteinExistence type="predicted"/>